<accession>A0AAE0RPL2</accession>
<proteinExistence type="inferred from homology"/>
<feature type="chain" id="PRO_5041947239" evidence="7">
    <location>
        <begin position="21"/>
        <end position="131"/>
    </location>
</feature>
<reference evidence="8" key="3">
    <citation type="submission" date="2023-05" db="EMBL/GenBank/DDBJ databases">
        <authorList>
            <person name="Smith C.H."/>
        </authorList>
    </citation>
    <scope>NUCLEOTIDE SEQUENCE</scope>
    <source>
        <strain evidence="8">CHS0354</strain>
        <tissue evidence="8">Mantle</tissue>
    </source>
</reference>
<comment type="subcellular location">
    <subcellularLocation>
        <location evidence="1">Secreted</location>
    </subcellularLocation>
</comment>
<keyword evidence="9" id="KW-1185">Reference proteome</keyword>
<evidence type="ECO:0000256" key="4">
    <source>
        <dbReference type="ARBA" id="ARBA00022729"/>
    </source>
</evidence>
<gene>
    <name evidence="8" type="ORF">CHS0354_030539</name>
</gene>
<dbReference type="Pfam" id="PF06473">
    <property type="entry name" value="FGF-BP1"/>
    <property type="match status" value="1"/>
</dbReference>
<evidence type="ECO:0000256" key="5">
    <source>
        <dbReference type="ARBA" id="ARBA00023157"/>
    </source>
</evidence>
<keyword evidence="6" id="KW-0340">Growth factor binding</keyword>
<dbReference type="AlphaFoldDB" id="A0AAE0RPL2"/>
<organism evidence="8 9">
    <name type="scientific">Potamilus streckersoni</name>
    <dbReference type="NCBI Taxonomy" id="2493646"/>
    <lineage>
        <taxon>Eukaryota</taxon>
        <taxon>Metazoa</taxon>
        <taxon>Spiralia</taxon>
        <taxon>Lophotrochozoa</taxon>
        <taxon>Mollusca</taxon>
        <taxon>Bivalvia</taxon>
        <taxon>Autobranchia</taxon>
        <taxon>Heteroconchia</taxon>
        <taxon>Palaeoheterodonta</taxon>
        <taxon>Unionida</taxon>
        <taxon>Unionoidea</taxon>
        <taxon>Unionidae</taxon>
        <taxon>Ambleminae</taxon>
        <taxon>Lampsilini</taxon>
        <taxon>Potamilus</taxon>
    </lineage>
</organism>
<evidence type="ECO:0000313" key="8">
    <source>
        <dbReference type="EMBL" id="KAK3577254.1"/>
    </source>
</evidence>
<keyword evidence="3" id="KW-0964">Secreted</keyword>
<reference evidence="8" key="1">
    <citation type="journal article" date="2021" name="Genome Biol. Evol.">
        <title>A High-Quality Reference Genome for a Parasitic Bivalve with Doubly Uniparental Inheritance (Bivalvia: Unionida).</title>
        <authorList>
            <person name="Smith C.H."/>
        </authorList>
    </citation>
    <scope>NUCLEOTIDE SEQUENCE</scope>
    <source>
        <strain evidence="8">CHS0354</strain>
    </source>
</reference>
<dbReference type="EMBL" id="JAEAOA010001813">
    <property type="protein sequence ID" value="KAK3577254.1"/>
    <property type="molecule type" value="Genomic_DNA"/>
</dbReference>
<comment type="similarity">
    <text evidence="2">Belongs to the fibroblast growth factor-binding protein family.</text>
</comment>
<dbReference type="GO" id="GO:0005576">
    <property type="term" value="C:extracellular region"/>
    <property type="evidence" value="ECO:0007669"/>
    <property type="project" value="UniProtKB-SubCell"/>
</dbReference>
<sequence>MSYVLVILLIFVGTLSFISGFILEEESGLLHGLHEKFELKPLDKADCKWVEHRNPGAGPREFRINCRLGQGKTYNCIYKANPHSCGWYNQGNQYKFYRGLAREAASNQPNACNRHSLVYKKCPDVHFLRLA</sequence>
<keyword evidence="5" id="KW-1015">Disulfide bond</keyword>
<evidence type="ECO:0000256" key="2">
    <source>
        <dbReference type="ARBA" id="ARBA00008326"/>
    </source>
</evidence>
<evidence type="ECO:0000256" key="1">
    <source>
        <dbReference type="ARBA" id="ARBA00004613"/>
    </source>
</evidence>
<evidence type="ECO:0000256" key="3">
    <source>
        <dbReference type="ARBA" id="ARBA00022525"/>
    </source>
</evidence>
<protein>
    <submittedName>
        <fullName evidence="8">Uncharacterized protein</fullName>
    </submittedName>
</protein>
<name>A0AAE0RPL2_9BIVA</name>
<dbReference type="GO" id="GO:0019838">
    <property type="term" value="F:growth factor binding"/>
    <property type="evidence" value="ECO:0007669"/>
    <property type="project" value="UniProtKB-KW"/>
</dbReference>
<dbReference type="Proteomes" id="UP001195483">
    <property type="component" value="Unassembled WGS sequence"/>
</dbReference>
<evidence type="ECO:0000256" key="6">
    <source>
        <dbReference type="ARBA" id="ARBA00023183"/>
    </source>
</evidence>
<comment type="caution">
    <text evidence="8">The sequence shown here is derived from an EMBL/GenBank/DDBJ whole genome shotgun (WGS) entry which is preliminary data.</text>
</comment>
<feature type="signal peptide" evidence="7">
    <location>
        <begin position="1"/>
        <end position="20"/>
    </location>
</feature>
<dbReference type="InterPro" id="IPR010510">
    <property type="entry name" value="FGF1-bd"/>
</dbReference>
<reference evidence="8" key="2">
    <citation type="journal article" date="2021" name="Genome Biol. Evol.">
        <title>Developing a high-quality reference genome for a parasitic bivalve with doubly uniparental inheritance (Bivalvia: Unionida).</title>
        <authorList>
            <person name="Smith C.H."/>
        </authorList>
    </citation>
    <scope>NUCLEOTIDE SEQUENCE</scope>
    <source>
        <strain evidence="8">CHS0354</strain>
        <tissue evidence="8">Mantle</tissue>
    </source>
</reference>
<keyword evidence="4 7" id="KW-0732">Signal</keyword>
<evidence type="ECO:0000313" key="9">
    <source>
        <dbReference type="Proteomes" id="UP001195483"/>
    </source>
</evidence>
<evidence type="ECO:0000256" key="7">
    <source>
        <dbReference type="SAM" id="SignalP"/>
    </source>
</evidence>